<dbReference type="KEGG" id="baph:IX46_02745"/>
<dbReference type="InterPro" id="IPR000774">
    <property type="entry name" value="PPIase_FKBP_N"/>
</dbReference>
<dbReference type="Proteomes" id="UP000066321">
    <property type="component" value="Chromosome"/>
</dbReference>
<dbReference type="InterPro" id="IPR036944">
    <property type="entry name" value="PPIase_FKBP_N_sf"/>
</dbReference>
<gene>
    <name evidence="10" type="ORF">IX46_02745</name>
</gene>
<protein>
    <recommendedName>
        <fullName evidence="7">Peptidyl-prolyl cis-trans isomerase</fullName>
        <ecNumber evidence="7">5.2.1.8</ecNumber>
    </recommendedName>
</protein>
<dbReference type="EMBL" id="CP009253">
    <property type="protein sequence ID" value="ALD15457.1"/>
    <property type="molecule type" value="Genomic_DNA"/>
</dbReference>
<dbReference type="PATRIC" id="fig|1265350.3.peg.520"/>
<evidence type="ECO:0000313" key="10">
    <source>
        <dbReference type="EMBL" id="ALD15457.1"/>
    </source>
</evidence>
<dbReference type="GO" id="GO:0003755">
    <property type="term" value="F:peptidyl-prolyl cis-trans isomerase activity"/>
    <property type="evidence" value="ECO:0007669"/>
    <property type="project" value="UniProtKB-UniRule"/>
</dbReference>
<evidence type="ECO:0000313" key="11">
    <source>
        <dbReference type="Proteomes" id="UP000066321"/>
    </source>
</evidence>
<dbReference type="RefSeq" id="WP_053940452.1">
    <property type="nucleotide sequence ID" value="NZ_CP009253.1"/>
</dbReference>
<dbReference type="Pfam" id="PF00254">
    <property type="entry name" value="FKBP_C"/>
    <property type="match status" value="1"/>
</dbReference>
<evidence type="ECO:0000256" key="3">
    <source>
        <dbReference type="ARBA" id="ARBA00006577"/>
    </source>
</evidence>
<dbReference type="STRING" id="1265350.IX46_02745"/>
<evidence type="ECO:0000256" key="5">
    <source>
        <dbReference type="ARBA" id="ARBA00023235"/>
    </source>
</evidence>
<comment type="catalytic activity">
    <reaction evidence="1 6 7">
        <text>[protein]-peptidylproline (omega=180) = [protein]-peptidylproline (omega=0)</text>
        <dbReference type="Rhea" id="RHEA:16237"/>
        <dbReference type="Rhea" id="RHEA-COMP:10747"/>
        <dbReference type="Rhea" id="RHEA-COMP:10748"/>
        <dbReference type="ChEBI" id="CHEBI:83833"/>
        <dbReference type="ChEBI" id="CHEBI:83834"/>
        <dbReference type="EC" id="5.2.1.8"/>
    </reaction>
</comment>
<dbReference type="InterPro" id="IPR046357">
    <property type="entry name" value="PPIase_dom_sf"/>
</dbReference>
<dbReference type="OrthoDB" id="9814548at2"/>
<proteinExistence type="inferred from homology"/>
<keyword evidence="4 6" id="KW-0697">Rotamase</keyword>
<evidence type="ECO:0000256" key="6">
    <source>
        <dbReference type="PROSITE-ProRule" id="PRU00277"/>
    </source>
</evidence>
<dbReference type="PANTHER" id="PTHR43811">
    <property type="entry name" value="FKBP-TYPE PEPTIDYL-PROLYL CIS-TRANS ISOMERASE FKPA"/>
    <property type="match status" value="1"/>
</dbReference>
<evidence type="ECO:0000259" key="9">
    <source>
        <dbReference type="PROSITE" id="PS50059"/>
    </source>
</evidence>
<dbReference type="EC" id="5.2.1.8" evidence="7"/>
<dbReference type="InterPro" id="IPR001179">
    <property type="entry name" value="PPIase_FKBP_dom"/>
</dbReference>
<sequence>MISFLIKRIIFLFLIFYIPSSFSEEQSNSHMQSYSENKKIFKNENEKIGYALGVSLGNYVNQSFEKQKQLGIQLDKYSLLSGIEDAISNNLKLSNQEISKILEKLEEKIKKATTIQMEKNEKENLIQGQLYMKKFSKIKGAHKTQSGLMYIIDNPGSGEEITENTEITVHYKGFLINGVEFDNSYNRGKPVVFVLKDVILGWQEGLKYIKKGGKIRLVIPPSLGYGHSRFNGIPGNSTLIFDITLIDVKNN</sequence>
<dbReference type="SUPFAM" id="SSF54534">
    <property type="entry name" value="FKBP-like"/>
    <property type="match status" value="1"/>
</dbReference>
<dbReference type="PANTHER" id="PTHR43811:SF19">
    <property type="entry name" value="39 KDA FK506-BINDING NUCLEAR PROTEIN"/>
    <property type="match status" value="1"/>
</dbReference>
<organism evidence="10 11">
    <name type="scientific">Buchnera aphidicola</name>
    <name type="common">Aphis glycines</name>
    <dbReference type="NCBI Taxonomy" id="1265350"/>
    <lineage>
        <taxon>Bacteria</taxon>
        <taxon>Pseudomonadati</taxon>
        <taxon>Pseudomonadota</taxon>
        <taxon>Gammaproteobacteria</taxon>
        <taxon>Enterobacterales</taxon>
        <taxon>Erwiniaceae</taxon>
        <taxon>Buchnera</taxon>
    </lineage>
</organism>
<evidence type="ECO:0000256" key="8">
    <source>
        <dbReference type="SAM" id="Coils"/>
    </source>
</evidence>
<dbReference type="Gene3D" id="3.10.50.40">
    <property type="match status" value="1"/>
</dbReference>
<dbReference type="GO" id="GO:0006457">
    <property type="term" value="P:protein folding"/>
    <property type="evidence" value="ECO:0007669"/>
    <property type="project" value="InterPro"/>
</dbReference>
<evidence type="ECO:0000256" key="1">
    <source>
        <dbReference type="ARBA" id="ARBA00000971"/>
    </source>
</evidence>
<dbReference type="NCBIfam" id="NF008150">
    <property type="entry name" value="PRK10902.1"/>
    <property type="match status" value="1"/>
</dbReference>
<comment type="function">
    <text evidence="2">PPIases accelerate the folding of proteins. It catalyzes the cis-trans isomerization of proline imidic peptide bonds in oligopeptides.</text>
</comment>
<feature type="domain" description="PPIase FKBP-type" evidence="9">
    <location>
        <begin position="164"/>
        <end position="249"/>
    </location>
</feature>
<keyword evidence="5 6" id="KW-0413">Isomerase</keyword>
<keyword evidence="8" id="KW-0175">Coiled coil</keyword>
<name>A0A0M4HGG2_9GAMM</name>
<accession>A0A0M4HGG2</accession>
<evidence type="ECO:0000256" key="2">
    <source>
        <dbReference type="ARBA" id="ARBA00002388"/>
    </source>
</evidence>
<dbReference type="PROSITE" id="PS50059">
    <property type="entry name" value="FKBP_PPIASE"/>
    <property type="match status" value="1"/>
</dbReference>
<evidence type="ECO:0000256" key="7">
    <source>
        <dbReference type="RuleBase" id="RU003915"/>
    </source>
</evidence>
<dbReference type="Gene3D" id="1.10.287.460">
    <property type="entry name" value="Peptidyl-prolyl cis-trans isomerase, FKBP-type, N-terminal domain"/>
    <property type="match status" value="1"/>
</dbReference>
<evidence type="ECO:0000256" key="4">
    <source>
        <dbReference type="ARBA" id="ARBA00023110"/>
    </source>
</evidence>
<dbReference type="AlphaFoldDB" id="A0A0M4HGG2"/>
<reference evidence="10 11" key="1">
    <citation type="journal article" date="2015" name="J Genomics">
        <title>Whole Genome Sequence of the Soybean Aphid Endosymbiont Buchnera aphidicola and Genetic Differentiation among Biotype-Specific Strains.</title>
        <authorList>
            <person name="Cassone B.J."/>
            <person name="Wenger J.A."/>
            <person name="Michel A.P."/>
        </authorList>
    </citation>
    <scope>NUCLEOTIDE SEQUENCE [LARGE SCALE GENOMIC DNA]</scope>
    <source>
        <strain evidence="10 11">BAg</strain>
    </source>
</reference>
<dbReference type="Pfam" id="PF01346">
    <property type="entry name" value="FKBP_N"/>
    <property type="match status" value="1"/>
</dbReference>
<comment type="similarity">
    <text evidence="3 7">Belongs to the FKBP-type PPIase family.</text>
</comment>
<feature type="coiled-coil region" evidence="8">
    <location>
        <begin position="88"/>
        <end position="122"/>
    </location>
</feature>